<dbReference type="InterPro" id="IPR011042">
    <property type="entry name" value="6-blade_b-propeller_TolB-like"/>
</dbReference>
<sequence length="293" mass="32637">YYYGYRGQKEGVEEVGEPLVIPGLASIQGLAVSPDSSRVAVVGRAEKGMQDWSVYTVGTDSAHKRVELHYGQFNGNPAWSPDGKTIAISEYHRGRHGSLLWDIRLIDVMRRRARWLTRNARAIDPVWSPDGRYILYASHPGQTTNLYLTDPDGEHVTRLTAFTGDVQLQDPQWSPDGAQIVFAVQEEDGDVDIAVVGVDGEGYRKLTRDPEEDLSPLWSAVEAVDRVTEVLTSRRTYRNVADPLEITVGLWDPDPGKGLAIEPLNVTLTVDVQRIGERRLTEVPVKVLKGEFC</sequence>
<comment type="similarity">
    <text evidence="1">Belongs to the TolB family.</text>
</comment>
<dbReference type="Pfam" id="PF07676">
    <property type="entry name" value="PD40"/>
    <property type="match status" value="3"/>
</dbReference>
<evidence type="ECO:0008006" key="3">
    <source>
        <dbReference type="Google" id="ProtNLM"/>
    </source>
</evidence>
<accession>X1RLR4</accession>
<dbReference type="SUPFAM" id="SSF69304">
    <property type="entry name" value="Tricorn protease N-terminal domain"/>
    <property type="match status" value="1"/>
</dbReference>
<protein>
    <recommendedName>
        <fullName evidence="3">Dipeptidylpeptidase IV N-terminal domain-containing protein</fullName>
    </recommendedName>
</protein>
<feature type="non-terminal residue" evidence="2">
    <location>
        <position position="1"/>
    </location>
</feature>
<gene>
    <name evidence="2" type="ORF">S12H4_26338</name>
</gene>
<evidence type="ECO:0000313" key="2">
    <source>
        <dbReference type="EMBL" id="GAI81707.1"/>
    </source>
</evidence>
<dbReference type="Gene3D" id="2.120.10.30">
    <property type="entry name" value="TolB, C-terminal domain"/>
    <property type="match status" value="2"/>
</dbReference>
<dbReference type="PANTHER" id="PTHR36842">
    <property type="entry name" value="PROTEIN TOLB HOMOLOG"/>
    <property type="match status" value="1"/>
</dbReference>
<comment type="caution">
    <text evidence="2">The sequence shown here is derived from an EMBL/GenBank/DDBJ whole genome shotgun (WGS) entry which is preliminary data.</text>
</comment>
<dbReference type="InterPro" id="IPR011659">
    <property type="entry name" value="WD40"/>
</dbReference>
<organism evidence="2">
    <name type="scientific">marine sediment metagenome</name>
    <dbReference type="NCBI Taxonomy" id="412755"/>
    <lineage>
        <taxon>unclassified sequences</taxon>
        <taxon>metagenomes</taxon>
        <taxon>ecological metagenomes</taxon>
    </lineage>
</organism>
<dbReference type="AlphaFoldDB" id="X1RLR4"/>
<evidence type="ECO:0000256" key="1">
    <source>
        <dbReference type="ARBA" id="ARBA00009820"/>
    </source>
</evidence>
<dbReference type="PANTHER" id="PTHR36842:SF1">
    <property type="entry name" value="PROTEIN TOLB"/>
    <property type="match status" value="1"/>
</dbReference>
<proteinExistence type="inferred from homology"/>
<reference evidence="2" key="1">
    <citation type="journal article" date="2014" name="Front. Microbiol.">
        <title>High frequency of phylogenetically diverse reductive dehalogenase-homologous genes in deep subseafloor sedimentary metagenomes.</title>
        <authorList>
            <person name="Kawai M."/>
            <person name="Futagami T."/>
            <person name="Toyoda A."/>
            <person name="Takaki Y."/>
            <person name="Nishi S."/>
            <person name="Hori S."/>
            <person name="Arai W."/>
            <person name="Tsubouchi T."/>
            <person name="Morono Y."/>
            <person name="Uchiyama I."/>
            <person name="Ito T."/>
            <person name="Fujiyama A."/>
            <person name="Inagaki F."/>
            <person name="Takami H."/>
        </authorList>
    </citation>
    <scope>NUCLEOTIDE SEQUENCE</scope>
    <source>
        <strain evidence="2">Expedition CK06-06</strain>
    </source>
</reference>
<feature type="non-terminal residue" evidence="2">
    <location>
        <position position="293"/>
    </location>
</feature>
<name>X1RLR4_9ZZZZ</name>
<dbReference type="EMBL" id="BARW01014932">
    <property type="protein sequence ID" value="GAI81707.1"/>
    <property type="molecule type" value="Genomic_DNA"/>
</dbReference>